<sequence>MTALVAVATIAGFIWKRGQGRVVKVSGHTISEDYRTPGKTVLLQFTTEFCSPCAQLKPRLEKIANFRSDVEFRAIDAVEHLDLANSLGIRSTPTTLVVSPAGEITARITGVAAAEVFVNAIDGRPSTTYEEITI</sequence>
<evidence type="ECO:0000259" key="1">
    <source>
        <dbReference type="PROSITE" id="PS51352"/>
    </source>
</evidence>
<dbReference type="GO" id="GO:0015035">
    <property type="term" value="F:protein-disulfide reductase activity"/>
    <property type="evidence" value="ECO:0007669"/>
    <property type="project" value="TreeGrafter"/>
</dbReference>
<dbReference type="SUPFAM" id="SSF52833">
    <property type="entry name" value="Thioredoxin-like"/>
    <property type="match status" value="1"/>
</dbReference>
<dbReference type="PANTHER" id="PTHR45663">
    <property type="entry name" value="GEO12009P1"/>
    <property type="match status" value="1"/>
</dbReference>
<organism evidence="2">
    <name type="scientific">freshwater metagenome</name>
    <dbReference type="NCBI Taxonomy" id="449393"/>
    <lineage>
        <taxon>unclassified sequences</taxon>
        <taxon>metagenomes</taxon>
        <taxon>ecological metagenomes</taxon>
    </lineage>
</organism>
<proteinExistence type="predicted"/>
<dbReference type="CDD" id="cd02947">
    <property type="entry name" value="TRX_family"/>
    <property type="match status" value="1"/>
</dbReference>
<dbReference type="PROSITE" id="PS51352">
    <property type="entry name" value="THIOREDOXIN_2"/>
    <property type="match status" value="1"/>
</dbReference>
<gene>
    <name evidence="2" type="ORF">UFOPK1788_00618</name>
</gene>
<feature type="domain" description="Thioredoxin" evidence="1">
    <location>
        <begin position="4"/>
        <end position="126"/>
    </location>
</feature>
<evidence type="ECO:0000313" key="2">
    <source>
        <dbReference type="EMBL" id="CAB4592674.1"/>
    </source>
</evidence>
<reference evidence="2" key="1">
    <citation type="submission" date="2020-05" db="EMBL/GenBank/DDBJ databases">
        <authorList>
            <person name="Chiriac C."/>
            <person name="Salcher M."/>
            <person name="Ghai R."/>
            <person name="Kavagutti S V."/>
        </authorList>
    </citation>
    <scope>NUCLEOTIDE SEQUENCE</scope>
</reference>
<dbReference type="InterPro" id="IPR013766">
    <property type="entry name" value="Thioredoxin_domain"/>
</dbReference>
<protein>
    <submittedName>
        <fullName evidence="2">Unannotated protein</fullName>
    </submittedName>
</protein>
<dbReference type="Pfam" id="PF00085">
    <property type="entry name" value="Thioredoxin"/>
    <property type="match status" value="1"/>
</dbReference>
<dbReference type="InterPro" id="IPR036249">
    <property type="entry name" value="Thioredoxin-like_sf"/>
</dbReference>
<dbReference type="EMBL" id="CAEZUE010000067">
    <property type="protein sequence ID" value="CAB4592674.1"/>
    <property type="molecule type" value="Genomic_DNA"/>
</dbReference>
<dbReference type="AlphaFoldDB" id="A0A6J6G0C0"/>
<dbReference type="Gene3D" id="3.40.30.10">
    <property type="entry name" value="Glutaredoxin"/>
    <property type="match status" value="1"/>
</dbReference>
<name>A0A6J6G0C0_9ZZZZ</name>
<accession>A0A6J6G0C0</accession>
<dbReference type="GO" id="GO:0005737">
    <property type="term" value="C:cytoplasm"/>
    <property type="evidence" value="ECO:0007669"/>
    <property type="project" value="TreeGrafter"/>
</dbReference>
<dbReference type="PANTHER" id="PTHR45663:SF11">
    <property type="entry name" value="GEO12009P1"/>
    <property type="match status" value="1"/>
</dbReference>